<sequence length="170" mass="19633">MYLSKLLLAFAICLSHTVSQNNFAVYRDFSFHVEDKSIQVGEFEEHLDLINILGKAKYIEDGILGEDADTYAGIYYKNIDYEDLRLEFFGGSLVTAIFKSDKYKSYRGIKVGDSKGKMLLYYPGIINRGNVTDDPNVIVYELVINNQNYSLDFNVKNMKIIEIRIDYNYQ</sequence>
<dbReference type="AlphaFoldDB" id="A0A559J8S1"/>
<name>A0A559J8S1_9BACL</name>
<evidence type="ECO:0000256" key="1">
    <source>
        <dbReference type="SAM" id="SignalP"/>
    </source>
</evidence>
<protein>
    <submittedName>
        <fullName evidence="2">Uncharacterized protein</fullName>
    </submittedName>
</protein>
<organism evidence="2 3">
    <name type="scientific">Cohnella terricola</name>
    <dbReference type="NCBI Taxonomy" id="1289167"/>
    <lineage>
        <taxon>Bacteria</taxon>
        <taxon>Bacillati</taxon>
        <taxon>Bacillota</taxon>
        <taxon>Bacilli</taxon>
        <taxon>Bacillales</taxon>
        <taxon>Paenibacillaceae</taxon>
        <taxon>Cohnella</taxon>
    </lineage>
</organism>
<comment type="caution">
    <text evidence="2">The sequence shown here is derived from an EMBL/GenBank/DDBJ whole genome shotgun (WGS) entry which is preliminary data.</text>
</comment>
<dbReference type="RefSeq" id="WP_144706269.1">
    <property type="nucleotide sequence ID" value="NZ_VNJJ01000017.1"/>
</dbReference>
<evidence type="ECO:0000313" key="3">
    <source>
        <dbReference type="Proteomes" id="UP000316330"/>
    </source>
</evidence>
<gene>
    <name evidence="2" type="ORF">FPZ45_21235</name>
</gene>
<feature type="chain" id="PRO_5038688843" evidence="1">
    <location>
        <begin position="21"/>
        <end position="170"/>
    </location>
</feature>
<proteinExistence type="predicted"/>
<reference evidence="2 3" key="1">
    <citation type="submission" date="2019-07" db="EMBL/GenBank/DDBJ databases">
        <authorList>
            <person name="Kim J."/>
        </authorList>
    </citation>
    <scope>NUCLEOTIDE SEQUENCE [LARGE SCALE GENOMIC DNA]</scope>
    <source>
        <strain evidence="2 3">G13</strain>
    </source>
</reference>
<dbReference type="OrthoDB" id="2039672at2"/>
<keyword evidence="1" id="KW-0732">Signal</keyword>
<dbReference type="Proteomes" id="UP000316330">
    <property type="component" value="Unassembled WGS sequence"/>
</dbReference>
<feature type="signal peptide" evidence="1">
    <location>
        <begin position="1"/>
        <end position="20"/>
    </location>
</feature>
<evidence type="ECO:0000313" key="2">
    <source>
        <dbReference type="EMBL" id="TVX96236.1"/>
    </source>
</evidence>
<dbReference type="EMBL" id="VNJJ01000017">
    <property type="protein sequence ID" value="TVX96236.1"/>
    <property type="molecule type" value="Genomic_DNA"/>
</dbReference>
<accession>A0A559J8S1</accession>
<keyword evidence="3" id="KW-1185">Reference proteome</keyword>